<gene>
    <name evidence="1" type="ORF">Goe8_c00060</name>
    <name evidence="2" type="ORF">Goe8_c02440</name>
</gene>
<reference evidence="2 3" key="1">
    <citation type="submission" date="2019-06" db="EMBL/GenBank/DDBJ databases">
        <authorList>
            <person name="Hertel R."/>
        </authorList>
    </citation>
    <scope>NUCLEOTIDE SEQUENCE [LARGE SCALE GENOMIC DNA]</scope>
</reference>
<accession>A0A516KN59</accession>
<protein>
    <submittedName>
        <fullName evidence="2">Uncharacterized protein</fullName>
    </submittedName>
</protein>
<dbReference type="Proteomes" id="UP000317800">
    <property type="component" value="Segment"/>
</dbReference>
<evidence type="ECO:0000313" key="3">
    <source>
        <dbReference type="Proteomes" id="UP000317800"/>
    </source>
</evidence>
<evidence type="ECO:0000313" key="2">
    <source>
        <dbReference type="EMBL" id="QDP43017.1"/>
    </source>
</evidence>
<name>A0A516KN59_9CAUD</name>
<dbReference type="EMBL" id="MN043729">
    <property type="protein sequence ID" value="QDP42790.1"/>
    <property type="molecule type" value="Genomic_DNA"/>
</dbReference>
<sequence>MEKLIMVEVFYADNRTAKLIESNEWVYGVWSKGGVPYYLQRTLAPIPRNTWIGFKSYEVDSDYNIIDHIETQGKTW</sequence>
<organism evidence="2 3">
    <name type="scientific">Bacillus phage vB_BmeM-Goe8</name>
    <dbReference type="NCBI Taxonomy" id="2593638"/>
    <lineage>
        <taxon>Viruses</taxon>
        <taxon>Duplodnaviria</taxon>
        <taxon>Heunggongvirae</taxon>
        <taxon>Uroviricota</taxon>
        <taxon>Caudoviricetes</taxon>
        <taxon>Herelleviridae</taxon>
        <taxon>Bastillevirinae</taxon>
        <taxon>Goettingenvirus</taxon>
        <taxon>Goettingenvirus goe8</taxon>
    </lineage>
</organism>
<dbReference type="EMBL" id="MN043729">
    <property type="protein sequence ID" value="QDP43017.1"/>
    <property type="molecule type" value="Genomic_DNA"/>
</dbReference>
<keyword evidence="3" id="KW-1185">Reference proteome</keyword>
<evidence type="ECO:0000313" key="1">
    <source>
        <dbReference type="EMBL" id="QDP42790.1"/>
    </source>
</evidence>
<proteinExistence type="predicted"/>